<evidence type="ECO:0000313" key="26">
    <source>
        <dbReference type="Proteomes" id="UP000243052"/>
    </source>
</evidence>
<dbReference type="FunFam" id="2.70.150.10:FF:000160">
    <property type="entry name" value="Sarcoplasmic/endoplasmic reticulum calcium ATPase 1"/>
    <property type="match status" value="1"/>
</dbReference>
<dbReference type="SUPFAM" id="SSF56784">
    <property type="entry name" value="HAD-like"/>
    <property type="match status" value="1"/>
</dbReference>
<dbReference type="GO" id="GO:0046872">
    <property type="term" value="F:metal ion binding"/>
    <property type="evidence" value="ECO:0007669"/>
    <property type="project" value="UniProtKB-KW"/>
</dbReference>
<evidence type="ECO:0000256" key="11">
    <source>
        <dbReference type="ARBA" id="ARBA00022842"/>
    </source>
</evidence>
<dbReference type="FunFam" id="1.20.1110.10:FF:000015">
    <property type="entry name" value="Sodium ion P-type ATPase"/>
    <property type="match status" value="1"/>
</dbReference>
<evidence type="ECO:0000256" key="8">
    <source>
        <dbReference type="ARBA" id="ARBA00022723"/>
    </source>
</evidence>
<dbReference type="InterPro" id="IPR018303">
    <property type="entry name" value="ATPase_P-typ_P_site"/>
</dbReference>
<dbReference type="GO" id="GO:0005524">
    <property type="term" value="F:ATP binding"/>
    <property type="evidence" value="ECO:0007669"/>
    <property type="project" value="UniProtKB-KW"/>
</dbReference>
<evidence type="ECO:0000313" key="25">
    <source>
        <dbReference type="EMBL" id="AMD21100.1"/>
    </source>
</evidence>
<keyword evidence="14 23" id="KW-1133">Transmembrane helix</keyword>
<evidence type="ECO:0000256" key="5">
    <source>
        <dbReference type="ARBA" id="ARBA00022538"/>
    </source>
</evidence>
<feature type="transmembrane region" description="Helical" evidence="23">
    <location>
        <begin position="951"/>
        <end position="969"/>
    </location>
</feature>
<dbReference type="SUPFAM" id="SSF81660">
    <property type="entry name" value="Metal cation-transporting ATPase, ATP-binding domain N"/>
    <property type="match status" value="1"/>
</dbReference>
<dbReference type="FunFam" id="3.40.1110.10:FF:000039">
    <property type="entry name" value="Sodium P-type ATPase"/>
    <property type="match status" value="1"/>
</dbReference>
<dbReference type="InterPro" id="IPR044492">
    <property type="entry name" value="P_typ_ATPase_HD_dom"/>
</dbReference>
<keyword evidence="16" id="KW-0406">Ion transport</keyword>
<dbReference type="Pfam" id="PF13246">
    <property type="entry name" value="Cation_ATPase"/>
    <property type="match status" value="1"/>
</dbReference>
<keyword evidence="9" id="KW-0547">Nucleotide-binding</keyword>
<dbReference type="GO" id="GO:0008554">
    <property type="term" value="F:P-type sodium transporter activity"/>
    <property type="evidence" value="ECO:0007669"/>
    <property type="project" value="UniProtKB-EC"/>
</dbReference>
<evidence type="ECO:0000256" key="21">
    <source>
        <dbReference type="ARBA" id="ARBA00048599"/>
    </source>
</evidence>
<feature type="domain" description="Cation-transporting P-type ATPase N-terminal" evidence="24">
    <location>
        <begin position="28"/>
        <end position="102"/>
    </location>
</feature>
<dbReference type="InterPro" id="IPR001757">
    <property type="entry name" value="P_typ_ATPase"/>
</dbReference>
<feature type="transmembrane region" description="Helical" evidence="23">
    <location>
        <begin position="859"/>
        <end position="876"/>
    </location>
</feature>
<dbReference type="GO" id="GO:0006813">
    <property type="term" value="P:potassium ion transport"/>
    <property type="evidence" value="ECO:0007669"/>
    <property type="project" value="UniProtKB-KW"/>
</dbReference>
<feature type="transmembrane region" description="Helical" evidence="23">
    <location>
        <begin position="822"/>
        <end position="844"/>
    </location>
</feature>
<dbReference type="InterPro" id="IPR023299">
    <property type="entry name" value="ATPase_P-typ_cyto_dom_N"/>
</dbReference>
<keyword evidence="8" id="KW-0479">Metal-binding</keyword>
<feature type="transmembrane region" description="Helical" evidence="23">
    <location>
        <begin position="325"/>
        <end position="348"/>
    </location>
</feature>
<dbReference type="GeneID" id="28724376"/>
<keyword evidence="12" id="KW-0630">Potassium</keyword>
<dbReference type="PANTHER" id="PTHR42861">
    <property type="entry name" value="CALCIUM-TRANSPORTING ATPASE"/>
    <property type="match status" value="1"/>
</dbReference>
<comment type="catalytic activity">
    <reaction evidence="22">
        <text>Na(+)(in) + ATP + H2O = Na(+)(out) + ADP + phosphate + H(+)</text>
        <dbReference type="Rhea" id="RHEA:14633"/>
        <dbReference type="ChEBI" id="CHEBI:15377"/>
        <dbReference type="ChEBI" id="CHEBI:15378"/>
        <dbReference type="ChEBI" id="CHEBI:29101"/>
        <dbReference type="ChEBI" id="CHEBI:30616"/>
        <dbReference type="ChEBI" id="CHEBI:43474"/>
        <dbReference type="ChEBI" id="CHEBI:456216"/>
        <dbReference type="EC" id="7.2.2.3"/>
    </reaction>
    <physiologicalReaction direction="left-to-right" evidence="22">
        <dbReference type="Rhea" id="RHEA:14634"/>
    </physiologicalReaction>
</comment>
<evidence type="ECO:0000256" key="2">
    <source>
        <dbReference type="ARBA" id="ARBA00004651"/>
    </source>
</evidence>
<dbReference type="InterPro" id="IPR006414">
    <property type="entry name" value="P-type_ATPase_IID"/>
</dbReference>
<dbReference type="InterPro" id="IPR006068">
    <property type="entry name" value="ATPase_P-typ_cation-transptr_C"/>
</dbReference>
<keyword evidence="5" id="KW-0633">Potassium transport</keyword>
<dbReference type="SUPFAM" id="SSF81665">
    <property type="entry name" value="Calcium ATPase, transmembrane domain M"/>
    <property type="match status" value="1"/>
</dbReference>
<comment type="cofactor">
    <cofactor evidence="1">
        <name>Mg(2+)</name>
        <dbReference type="ChEBI" id="CHEBI:18420"/>
    </cofactor>
</comment>
<evidence type="ECO:0000256" key="1">
    <source>
        <dbReference type="ARBA" id="ARBA00001946"/>
    </source>
</evidence>
<dbReference type="SFLD" id="SFLDG00002">
    <property type="entry name" value="C1.7:_P-type_atpase_like"/>
    <property type="match status" value="1"/>
</dbReference>
<dbReference type="EMBL" id="CP014245">
    <property type="protein sequence ID" value="AMD21100.1"/>
    <property type="molecule type" value="Genomic_DNA"/>
</dbReference>
<feature type="transmembrane region" description="Helical" evidence="23">
    <location>
        <begin position="107"/>
        <end position="125"/>
    </location>
</feature>
<evidence type="ECO:0000256" key="9">
    <source>
        <dbReference type="ARBA" id="ARBA00022741"/>
    </source>
</evidence>
<evidence type="ECO:0000256" key="20">
    <source>
        <dbReference type="ARBA" id="ARBA00035029"/>
    </source>
</evidence>
<dbReference type="SUPFAM" id="SSF81653">
    <property type="entry name" value="Calcium ATPase, transduction domain A"/>
    <property type="match status" value="1"/>
</dbReference>
<dbReference type="GO" id="GO:0016887">
    <property type="term" value="F:ATP hydrolysis activity"/>
    <property type="evidence" value="ECO:0007669"/>
    <property type="project" value="InterPro"/>
</dbReference>
<keyword evidence="4" id="KW-1003">Cell membrane</keyword>
<dbReference type="Proteomes" id="UP000243052">
    <property type="component" value="Chromosome v"/>
</dbReference>
<reference evidence="25 26" key="1">
    <citation type="submission" date="2016-01" db="EMBL/GenBank/DDBJ databases">
        <title>Genome sequence of the yeast Holleya sinecauda.</title>
        <authorList>
            <person name="Dietrich F.S."/>
        </authorList>
    </citation>
    <scope>NUCLEOTIDE SEQUENCE [LARGE SCALE GENOMIC DNA]</scope>
    <source>
        <strain evidence="25 26">ATCC 58844</strain>
    </source>
</reference>
<keyword evidence="10" id="KW-0067">ATP-binding</keyword>
<comment type="catalytic activity">
    <reaction evidence="21">
        <text>K(+)(in) + ATP + H2O = K(+)(out) + ADP + phosphate + H(+)</text>
        <dbReference type="Rhea" id="RHEA:75815"/>
        <dbReference type="ChEBI" id="CHEBI:15377"/>
        <dbReference type="ChEBI" id="CHEBI:15378"/>
        <dbReference type="ChEBI" id="CHEBI:29103"/>
        <dbReference type="ChEBI" id="CHEBI:30616"/>
        <dbReference type="ChEBI" id="CHEBI:43474"/>
        <dbReference type="ChEBI" id="CHEBI:456216"/>
    </reaction>
</comment>
<evidence type="ECO:0000256" key="13">
    <source>
        <dbReference type="ARBA" id="ARBA00022967"/>
    </source>
</evidence>
<dbReference type="EC" id="7.2.2.3" evidence="20"/>
<evidence type="ECO:0000256" key="16">
    <source>
        <dbReference type="ARBA" id="ARBA00023065"/>
    </source>
</evidence>
<evidence type="ECO:0000256" key="4">
    <source>
        <dbReference type="ARBA" id="ARBA00022475"/>
    </source>
</evidence>
<evidence type="ECO:0000256" key="15">
    <source>
        <dbReference type="ARBA" id="ARBA00023053"/>
    </source>
</evidence>
<dbReference type="GO" id="GO:0005886">
    <property type="term" value="C:plasma membrane"/>
    <property type="evidence" value="ECO:0007669"/>
    <property type="project" value="UniProtKB-SubCell"/>
</dbReference>
<organism evidence="25 26">
    <name type="scientific">Eremothecium sinecaudum</name>
    <dbReference type="NCBI Taxonomy" id="45286"/>
    <lineage>
        <taxon>Eukaryota</taxon>
        <taxon>Fungi</taxon>
        <taxon>Dikarya</taxon>
        <taxon>Ascomycota</taxon>
        <taxon>Saccharomycotina</taxon>
        <taxon>Saccharomycetes</taxon>
        <taxon>Saccharomycetales</taxon>
        <taxon>Saccharomycetaceae</taxon>
        <taxon>Eremothecium</taxon>
    </lineage>
</organism>
<feature type="transmembrane region" description="Helical" evidence="23">
    <location>
        <begin position="82"/>
        <end position="101"/>
    </location>
</feature>
<evidence type="ECO:0000256" key="14">
    <source>
        <dbReference type="ARBA" id="ARBA00022989"/>
    </source>
</evidence>
<evidence type="ECO:0000256" key="19">
    <source>
        <dbReference type="ARBA" id="ARBA00035017"/>
    </source>
</evidence>
<feature type="transmembrane region" description="Helical" evidence="23">
    <location>
        <begin position="896"/>
        <end position="924"/>
    </location>
</feature>
<proteinExistence type="inferred from homology"/>
<evidence type="ECO:0000256" key="3">
    <source>
        <dbReference type="ARBA" id="ARBA00022448"/>
    </source>
</evidence>
<evidence type="ECO:0000256" key="7">
    <source>
        <dbReference type="ARBA" id="ARBA00022692"/>
    </source>
</evidence>
<name>A0A0X8HTB9_9SACH</name>
<evidence type="ECO:0000256" key="23">
    <source>
        <dbReference type="SAM" id="Phobius"/>
    </source>
</evidence>
<keyword evidence="26" id="KW-1185">Reference proteome</keyword>
<comment type="similarity">
    <text evidence="19">Belongs to the cation transport ATPase (P-type) (TC 3.A.3) family. Type IID subfamily.</text>
</comment>
<dbReference type="SFLD" id="SFLDF00027">
    <property type="entry name" value="p-type_atpase"/>
    <property type="match status" value="1"/>
</dbReference>
<dbReference type="Gene3D" id="1.20.1110.10">
    <property type="entry name" value="Calcium-transporting ATPase, transmembrane domain"/>
    <property type="match status" value="2"/>
</dbReference>
<feature type="transmembrane region" description="Helical" evidence="23">
    <location>
        <begin position="297"/>
        <end position="319"/>
    </location>
</feature>
<keyword evidence="11" id="KW-0460">Magnesium</keyword>
<dbReference type="SMART" id="SM00831">
    <property type="entry name" value="Cation_ATPase_N"/>
    <property type="match status" value="1"/>
</dbReference>
<dbReference type="Pfam" id="PF00122">
    <property type="entry name" value="E1-E2_ATPase"/>
    <property type="match status" value="1"/>
</dbReference>
<dbReference type="InterPro" id="IPR023298">
    <property type="entry name" value="ATPase_P-typ_TM_dom_sf"/>
</dbReference>
<accession>A0A0X8HTB9</accession>
<dbReference type="STRING" id="45286.A0A0X8HTB9"/>
<keyword evidence="7 23" id="KW-0812">Transmembrane</keyword>
<keyword evidence="6" id="KW-0597">Phosphoprotein</keyword>
<dbReference type="InterPro" id="IPR008250">
    <property type="entry name" value="ATPase_P-typ_transduc_dom_A_sf"/>
</dbReference>
<evidence type="ECO:0000256" key="6">
    <source>
        <dbReference type="ARBA" id="ARBA00022553"/>
    </source>
</evidence>
<evidence type="ECO:0000256" key="17">
    <source>
        <dbReference type="ARBA" id="ARBA00023136"/>
    </source>
</evidence>
<keyword evidence="13" id="KW-1278">Translocase</keyword>
<dbReference type="Pfam" id="PF00690">
    <property type="entry name" value="Cation_ATPase_N"/>
    <property type="match status" value="1"/>
</dbReference>
<evidence type="ECO:0000256" key="22">
    <source>
        <dbReference type="ARBA" id="ARBA00049499"/>
    </source>
</evidence>
<dbReference type="OrthoDB" id="3352408at2759"/>
<dbReference type="AlphaFoldDB" id="A0A0X8HTB9"/>
<feature type="transmembrane region" description="Helical" evidence="23">
    <location>
        <begin position="998"/>
        <end position="1018"/>
    </location>
</feature>
<keyword evidence="18" id="KW-0739">Sodium transport</keyword>
<protein>
    <recommendedName>
        <fullName evidence="20">P-type Na(+) transporter</fullName>
        <ecNumber evidence="20">7.2.2.3</ecNumber>
    </recommendedName>
</protein>
<evidence type="ECO:0000256" key="10">
    <source>
        <dbReference type="ARBA" id="ARBA00022840"/>
    </source>
</evidence>
<dbReference type="NCBIfam" id="TIGR01494">
    <property type="entry name" value="ATPase_P-type"/>
    <property type="match status" value="2"/>
</dbReference>
<sequence>MVADFMNKKSNVKDTYHDEQAAVYYRGDFHSLSIHEVEQLLKTNIRRGLSSEDVEGRLAILGPNSFGEESGINFVDIVMRQVFNAMILVLFISMVICLGIRDWISGGVIAFVVLINVAVGGYQDYKACKTMDSLKSLSTPSAHVIRNGEDTVIPSHSVVPGDICVLKVGDTIPADLRLIESTYLETDETLLTGESLPVAKDHLEVFPVNTPVGDRLNLAFASSAITKGRAVGIVIKTGLETEVGKIAKSLKGEKRQSPFMRKDKNFVQNTIKAVTQPIGRFLGFTVGTPLQQKLSKFAVLLFVIAVILAIIVMGVQRFVVTKEVAVYAICVALSMIPSSLVVVLTITMSVGARVMSTRNVIVRNLESLETLGSVDDICSDKTGTLTQGKMIARQVWVPTFGTIIVDSSNSPYDPTEGEISLIPKFSPWEYQHDETEDVGIIKGLKKRLKDGTLPAGLDARLLERWLHTATLANIASVLQDNTTGEWKAHGDPTEIAIQVFTTRLDLPREALVLSEIDESTDGENESCFSSQGKRYRHLAEFPFDSSVKRMSSVYLDMEEGNTHCIFTKGAFERVLSRCTKWCPNIDNGTAQDMTEEALETIKQNVETLSADGLRVLAFARKTFTEAEAKELGEKLTKDREFVESDLIFQGLIGIYDPPRPESADAVKRCHRAGVNVHMLTGDFPGTAKSIAQEVNILPHNLYHYPKEVVDSMVMTAAQFDSLSDEEIDALPLLPLVIARCAPETKVRMIDALHRRGKFCAMTGDGVNDSPSLKKADVGIAIGKNGSDIAKEASDIVLSDDNFASILNAVEEGRRMSDNIQKFVLQLLAVNVAQCLYLMVGLVFMDQDRFSVFPISPVEALWIIVVTSCFPAMGLGLEKAAPDIMEKPPRDSNAGVFTWEVIVDMIVYGVALAACCFACFVIVIYKYGGGELGHNCNTTFDDVCADVFKARAVTFATLTWGALILAWEVIDMRRSLFAMVPETETPYTQVFRDLWSNQFLFWSVIFGFVSVFPVVYIPVVNTRVFLHSSISYEWGFAFAFLIAFWTLIEFYKYLKRRYYRNKDRAINPESDLERNRVHDPFEKYTTTYSRTTPTTYAFPIEKDALKEKEKDNYV</sequence>
<comment type="subcellular location">
    <subcellularLocation>
        <location evidence="2">Cell membrane</location>
        <topology evidence="2">Multi-pass membrane protein</topology>
    </subcellularLocation>
</comment>
<dbReference type="InterPro" id="IPR004014">
    <property type="entry name" value="ATPase_P-typ_cation-transptr_N"/>
</dbReference>
<keyword evidence="15" id="KW-0915">Sodium</keyword>
<dbReference type="PROSITE" id="PS00154">
    <property type="entry name" value="ATPASE_E1_E2"/>
    <property type="match status" value="1"/>
</dbReference>
<gene>
    <name evidence="25" type="ORF">AW171_hschr53033</name>
</gene>
<keyword evidence="17 23" id="KW-0472">Membrane</keyword>
<dbReference type="PRINTS" id="PR00119">
    <property type="entry name" value="CATATPASE"/>
</dbReference>
<evidence type="ECO:0000259" key="24">
    <source>
        <dbReference type="SMART" id="SM00831"/>
    </source>
</evidence>
<feature type="transmembrane region" description="Helical" evidence="23">
    <location>
        <begin position="1033"/>
        <end position="1053"/>
    </location>
</feature>
<dbReference type="Gene3D" id="2.70.150.10">
    <property type="entry name" value="Calcium-transporting ATPase, cytoplasmic transduction domain A"/>
    <property type="match status" value="1"/>
</dbReference>
<dbReference type="FunFam" id="3.40.50.1000:FF:000047">
    <property type="entry name" value="Sodium P-type ATPase"/>
    <property type="match status" value="1"/>
</dbReference>
<keyword evidence="3" id="KW-0813">Transport</keyword>
<dbReference type="Gene3D" id="3.40.1110.10">
    <property type="entry name" value="Calcium-transporting ATPase, cytoplasmic domain N"/>
    <property type="match status" value="1"/>
</dbReference>
<dbReference type="InterPro" id="IPR036412">
    <property type="entry name" value="HAD-like_sf"/>
</dbReference>
<evidence type="ECO:0000256" key="12">
    <source>
        <dbReference type="ARBA" id="ARBA00022958"/>
    </source>
</evidence>
<dbReference type="InterPro" id="IPR059000">
    <property type="entry name" value="ATPase_P-type_domA"/>
</dbReference>
<evidence type="ECO:0000256" key="18">
    <source>
        <dbReference type="ARBA" id="ARBA00023201"/>
    </source>
</evidence>
<dbReference type="Pfam" id="PF00689">
    <property type="entry name" value="Cation_ATPase_C"/>
    <property type="match status" value="1"/>
</dbReference>
<dbReference type="RefSeq" id="XP_017988096.1">
    <property type="nucleotide sequence ID" value="XM_018132623.1"/>
</dbReference>
<dbReference type="NCBIfam" id="TIGR01523">
    <property type="entry name" value="ATPase-IID_K-Na"/>
    <property type="match status" value="1"/>
</dbReference>
<dbReference type="SFLD" id="SFLDS00003">
    <property type="entry name" value="Haloacid_Dehalogenase"/>
    <property type="match status" value="1"/>
</dbReference>